<feature type="domain" description="Cysteine-rich" evidence="2">
    <location>
        <begin position="133"/>
        <end position="226"/>
    </location>
</feature>
<reference evidence="3" key="1">
    <citation type="journal article" date="2014" name="Front. Microbiol.">
        <title>High frequency of phylogenetically diverse reductive dehalogenase-homologous genes in deep subseafloor sedimentary metagenomes.</title>
        <authorList>
            <person name="Kawai M."/>
            <person name="Futagami T."/>
            <person name="Toyoda A."/>
            <person name="Takaki Y."/>
            <person name="Nishi S."/>
            <person name="Hori S."/>
            <person name="Arai W."/>
            <person name="Tsubouchi T."/>
            <person name="Morono Y."/>
            <person name="Uchiyama I."/>
            <person name="Ito T."/>
            <person name="Fujiyama A."/>
            <person name="Inagaki F."/>
            <person name="Takami H."/>
        </authorList>
    </citation>
    <scope>NUCLEOTIDE SEQUENCE</scope>
    <source>
        <strain evidence="3">Expedition CK06-06</strain>
    </source>
</reference>
<evidence type="ECO:0000259" key="2">
    <source>
        <dbReference type="Pfam" id="PF02754"/>
    </source>
</evidence>
<accession>X1DS39</accession>
<dbReference type="Pfam" id="PF02754">
    <property type="entry name" value="CCG"/>
    <property type="match status" value="2"/>
</dbReference>
<dbReference type="AlphaFoldDB" id="X1DS39"/>
<gene>
    <name evidence="3" type="ORF">S03H2_02144</name>
</gene>
<dbReference type="GO" id="GO:0016491">
    <property type="term" value="F:oxidoreductase activity"/>
    <property type="evidence" value="ECO:0007669"/>
    <property type="project" value="UniProtKB-KW"/>
</dbReference>
<dbReference type="InterPro" id="IPR051278">
    <property type="entry name" value="HdrB/HdrD_reductase"/>
</dbReference>
<evidence type="ECO:0000256" key="1">
    <source>
        <dbReference type="ARBA" id="ARBA00023002"/>
    </source>
</evidence>
<dbReference type="Gene3D" id="3.40.50.11810">
    <property type="match status" value="1"/>
</dbReference>
<feature type="non-terminal residue" evidence="3">
    <location>
        <position position="1"/>
    </location>
</feature>
<dbReference type="EMBL" id="BARU01000691">
    <property type="protein sequence ID" value="GAH23831.1"/>
    <property type="molecule type" value="Genomic_DNA"/>
</dbReference>
<protein>
    <recommendedName>
        <fullName evidence="2">Cysteine-rich domain-containing protein</fullName>
    </recommendedName>
</protein>
<dbReference type="InterPro" id="IPR004017">
    <property type="entry name" value="Cys_rich_dom"/>
</dbReference>
<organism evidence="3">
    <name type="scientific">marine sediment metagenome</name>
    <dbReference type="NCBI Taxonomy" id="412755"/>
    <lineage>
        <taxon>unclassified sequences</taxon>
        <taxon>metagenomes</taxon>
        <taxon>ecological metagenomes</taxon>
    </lineage>
</organism>
<keyword evidence="1" id="KW-0560">Oxidoreductase</keyword>
<evidence type="ECO:0000313" key="3">
    <source>
        <dbReference type="EMBL" id="GAH23831.1"/>
    </source>
</evidence>
<dbReference type="PANTHER" id="PTHR42947">
    <property type="entry name" value="COB--COM HETERODISULFIDE REDUCTASE SUBUNIT B 1"/>
    <property type="match status" value="1"/>
</dbReference>
<sequence length="285" mass="32936">EELQLESSTCLNQSCCSGTFFQRNLITRAQFSAINERNLSEMNQQADIAFFSCNGCYNSLLRGRDFLKNPEVRGKTQEILNSVSKKVDGERYPGMYKILENPKLKLVHDLDFLYLIRNDVLNTLKFDLRNLKVAVHYGCHYLNLSRDKKTLDSYLGSKTKFEELIELFGGVPVDYQERESCCGWGASQLLINPREALKITYNKLKSAENVGADFLLMPCPTCLYTLSKPEYRDNIEKWYGEKIEIPTIHLNELISILRGCEEERCISLTRKTPRLEEIFEIITQQ</sequence>
<proteinExistence type="predicted"/>
<dbReference type="PANTHER" id="PTHR42947:SF1">
    <property type="entry name" value="COB--COM HETERODISULFIDE REDUCTASE SUBUNIT B 1"/>
    <property type="match status" value="1"/>
</dbReference>
<comment type="caution">
    <text evidence="3">The sequence shown here is derived from an EMBL/GenBank/DDBJ whole genome shotgun (WGS) entry which is preliminary data.</text>
</comment>
<name>X1DS39_9ZZZZ</name>
<feature type="domain" description="Cysteine-rich" evidence="2">
    <location>
        <begin position="12"/>
        <end position="60"/>
    </location>
</feature>